<proteinExistence type="predicted"/>
<feature type="domain" description="GAF" evidence="1">
    <location>
        <begin position="100"/>
        <end position="211"/>
    </location>
</feature>
<gene>
    <name evidence="2" type="ORF">EDD35_7034</name>
</gene>
<dbReference type="AlphaFoldDB" id="A0A3N2H806"/>
<dbReference type="InterPro" id="IPR003018">
    <property type="entry name" value="GAF"/>
</dbReference>
<name>A0A3N2H806_9PSEU</name>
<dbReference type="Pfam" id="PF01590">
    <property type="entry name" value="GAF"/>
    <property type="match status" value="1"/>
</dbReference>
<accession>A0A3N2H806</accession>
<dbReference type="GeneID" id="301848275"/>
<protein>
    <submittedName>
        <fullName evidence="2">GAF domain-containing protein</fullName>
    </submittedName>
</protein>
<dbReference type="RefSeq" id="WP_123686539.1">
    <property type="nucleotide sequence ID" value="NZ_RKHY01000001.1"/>
</dbReference>
<dbReference type="Proteomes" id="UP000274843">
    <property type="component" value="Unassembled WGS sequence"/>
</dbReference>
<keyword evidence="3" id="KW-1185">Reference proteome</keyword>
<dbReference type="Gene3D" id="3.30.450.40">
    <property type="match status" value="1"/>
</dbReference>
<evidence type="ECO:0000313" key="3">
    <source>
        <dbReference type="Proteomes" id="UP000274843"/>
    </source>
</evidence>
<sequence length="396" mass="42835">MRHHPFTADPRQYARNVARAQDLVLAGGRPGTAPRPVISQSWLRVSRQGVDPDRAAVDPVSPGDLEERRAGCGLTRKAVRTLRDGLVPLAGDTGHIVVIVDADGLVLWREGHPGVARRADRLGFVDGACWAENTVGTNAIGTALVERRPIQVHSTEHYARNHHEWSCAAAPIRDPRDGTLLGAVDISGPVSTAHPAILALVTALAGLAEASLREDHRCALDRLRATAAPLLPKVAGPALVLDRSGWVAAAKGLPPVDRVPLPRTLNTDRIWLPALGHCTVELLPDGVLVRPVDDERPAVARVVLDPGSGGRPSLVVEGETGSWTHRLSPRHWDILLELAGHRAGLTATELAARLFGDPSRTVTVRAELSRLRKRLPDLLDHRPYRFRDAVDVIIRD</sequence>
<comment type="caution">
    <text evidence="2">The sequence shown here is derived from an EMBL/GenBank/DDBJ whole genome shotgun (WGS) entry which is preliminary data.</text>
</comment>
<evidence type="ECO:0000259" key="1">
    <source>
        <dbReference type="Pfam" id="PF01590"/>
    </source>
</evidence>
<dbReference type="EMBL" id="RKHY01000001">
    <property type="protein sequence ID" value="ROS44589.1"/>
    <property type="molecule type" value="Genomic_DNA"/>
</dbReference>
<reference evidence="2 3" key="1">
    <citation type="submission" date="2018-11" db="EMBL/GenBank/DDBJ databases">
        <title>Sequencing the genomes of 1000 actinobacteria strains.</title>
        <authorList>
            <person name="Klenk H.-P."/>
        </authorList>
    </citation>
    <scope>NUCLEOTIDE SEQUENCE [LARGE SCALE GENOMIC DNA]</scope>
    <source>
        <strain evidence="2 3">DSM 44348</strain>
    </source>
</reference>
<dbReference type="SUPFAM" id="SSF55781">
    <property type="entry name" value="GAF domain-like"/>
    <property type="match status" value="1"/>
</dbReference>
<organism evidence="2 3">
    <name type="scientific">Amycolatopsis thermoflava</name>
    <dbReference type="NCBI Taxonomy" id="84480"/>
    <lineage>
        <taxon>Bacteria</taxon>
        <taxon>Bacillati</taxon>
        <taxon>Actinomycetota</taxon>
        <taxon>Actinomycetes</taxon>
        <taxon>Pseudonocardiales</taxon>
        <taxon>Pseudonocardiaceae</taxon>
        <taxon>Amycolatopsis</taxon>
        <taxon>Amycolatopsis methanolica group</taxon>
    </lineage>
</organism>
<evidence type="ECO:0000313" key="2">
    <source>
        <dbReference type="EMBL" id="ROS44589.1"/>
    </source>
</evidence>
<dbReference type="InterPro" id="IPR029016">
    <property type="entry name" value="GAF-like_dom_sf"/>
</dbReference>